<dbReference type="InterPro" id="IPR050148">
    <property type="entry name" value="Terpene_synthase-like"/>
</dbReference>
<dbReference type="Proteomes" id="UP001341840">
    <property type="component" value="Unassembled WGS sequence"/>
</dbReference>
<name>A0ABU6RGV8_9FABA</name>
<dbReference type="SUPFAM" id="SSF48576">
    <property type="entry name" value="Terpenoid synthases"/>
    <property type="match status" value="1"/>
</dbReference>
<dbReference type="EMBL" id="JASCZI010030493">
    <property type="protein sequence ID" value="MED6123089.1"/>
    <property type="molecule type" value="Genomic_DNA"/>
</dbReference>
<feature type="domain" description="Terpene synthase metal-binding" evidence="2">
    <location>
        <begin position="41"/>
        <end position="181"/>
    </location>
</feature>
<sequence length="181" mass="21095">MSFYEEAPSHDKVLLNFAKLDFNVLQKSYQKEVGIATKWWKKLELAIKVPYGRERIAELYFFPYAMNSEPKYSTFRGLLTKVSEWMTIVDDSYDVYGTIEELELLTQAIQRSDISYVASLPECYKAIFSALVELYDEIIELSAVTDEKSNVVLQFVNQALSHYIQGYMVEAKWYQESFIPT</sequence>
<gene>
    <name evidence="3" type="ORF">PIB30_046050</name>
</gene>
<protein>
    <recommendedName>
        <fullName evidence="2">Terpene synthase metal-binding domain-containing protein</fullName>
    </recommendedName>
</protein>
<keyword evidence="1" id="KW-0479">Metal-binding</keyword>
<dbReference type="InterPro" id="IPR008949">
    <property type="entry name" value="Isoprenoid_synthase_dom_sf"/>
</dbReference>
<keyword evidence="4" id="KW-1185">Reference proteome</keyword>
<dbReference type="Pfam" id="PF03936">
    <property type="entry name" value="Terpene_synth_C"/>
    <property type="match status" value="1"/>
</dbReference>
<dbReference type="PANTHER" id="PTHR31225">
    <property type="entry name" value="OS04G0344100 PROTEIN-RELATED"/>
    <property type="match status" value="1"/>
</dbReference>
<comment type="caution">
    <text evidence="3">The sequence shown here is derived from an EMBL/GenBank/DDBJ whole genome shotgun (WGS) entry which is preliminary data.</text>
</comment>
<proteinExistence type="predicted"/>
<evidence type="ECO:0000313" key="4">
    <source>
        <dbReference type="Proteomes" id="UP001341840"/>
    </source>
</evidence>
<evidence type="ECO:0000256" key="1">
    <source>
        <dbReference type="ARBA" id="ARBA00022723"/>
    </source>
</evidence>
<dbReference type="InterPro" id="IPR005630">
    <property type="entry name" value="Terpene_synthase_metal-bd"/>
</dbReference>
<evidence type="ECO:0000259" key="2">
    <source>
        <dbReference type="Pfam" id="PF03936"/>
    </source>
</evidence>
<dbReference type="Gene3D" id="1.10.600.10">
    <property type="entry name" value="Farnesyl Diphosphate Synthase"/>
    <property type="match status" value="1"/>
</dbReference>
<organism evidence="3 4">
    <name type="scientific">Stylosanthes scabra</name>
    <dbReference type="NCBI Taxonomy" id="79078"/>
    <lineage>
        <taxon>Eukaryota</taxon>
        <taxon>Viridiplantae</taxon>
        <taxon>Streptophyta</taxon>
        <taxon>Embryophyta</taxon>
        <taxon>Tracheophyta</taxon>
        <taxon>Spermatophyta</taxon>
        <taxon>Magnoliopsida</taxon>
        <taxon>eudicotyledons</taxon>
        <taxon>Gunneridae</taxon>
        <taxon>Pentapetalae</taxon>
        <taxon>rosids</taxon>
        <taxon>fabids</taxon>
        <taxon>Fabales</taxon>
        <taxon>Fabaceae</taxon>
        <taxon>Papilionoideae</taxon>
        <taxon>50 kb inversion clade</taxon>
        <taxon>dalbergioids sensu lato</taxon>
        <taxon>Dalbergieae</taxon>
        <taxon>Pterocarpus clade</taxon>
        <taxon>Stylosanthes</taxon>
    </lineage>
</organism>
<accession>A0ABU6RGV8</accession>
<evidence type="ECO:0000313" key="3">
    <source>
        <dbReference type="EMBL" id="MED6123089.1"/>
    </source>
</evidence>
<dbReference type="PANTHER" id="PTHR31225:SF241">
    <property type="entry name" value="TERPENE SYNTHASE FAMILY, METAL-BINDING DOMAIN PROTEIN"/>
    <property type="match status" value="1"/>
</dbReference>
<reference evidence="3 4" key="1">
    <citation type="journal article" date="2023" name="Plants (Basel)">
        <title>Bridging the Gap: Combining Genomics and Transcriptomics Approaches to Understand Stylosanthes scabra, an Orphan Legume from the Brazilian Caatinga.</title>
        <authorList>
            <person name="Ferreira-Neto J.R.C."/>
            <person name="da Silva M.D."/>
            <person name="Binneck E."/>
            <person name="de Melo N.F."/>
            <person name="da Silva R.H."/>
            <person name="de Melo A.L.T.M."/>
            <person name="Pandolfi V."/>
            <person name="Bustamante F.O."/>
            <person name="Brasileiro-Vidal A.C."/>
            <person name="Benko-Iseppon A.M."/>
        </authorList>
    </citation>
    <scope>NUCLEOTIDE SEQUENCE [LARGE SCALE GENOMIC DNA]</scope>
    <source>
        <tissue evidence="3">Leaves</tissue>
    </source>
</reference>